<dbReference type="CDD" id="cd04591">
    <property type="entry name" value="CBS_pair_voltage-gated_CLC_euk_bac"/>
    <property type="match status" value="1"/>
</dbReference>
<keyword evidence="12 14" id="KW-0868">Chloride</keyword>
<keyword evidence="7 14" id="KW-1133">Transmembrane helix</keyword>
<sequence>MAVAGEPPLDNTNTHTNPMEAEAAHGEAAEDLENNSLHQPLLKRNATLSASHLAMVGAKVSHIESLDYEINENDLFKQDWRSRSKVQVFQYIFLKWKLAFLVGLLTGLVATVINLAAENIAGYKILVVSHYVEQKRYMAGLSMLTGSNFLLTLIATVLVVFFAPTAAGPGIPEIKAFLNGIDTPNMFGAPTLIVKIFGSIGAVAAGLDLGKEGPLVHIGTCIASLLGQGGTDKYRLKWRWLRLMNNDRDRRDLITCGASAGVCAAFRAPVGGVLFALEEVATWWRSALLWRTFFSTAVVVVVLRAFIEFCSTGKCGLFGNGGLIMFDVSNVTVRYHMMDIIPVAIIGLIGGVLGSLYNYLLHKVLRLYSLINEKGKLAKILLSLTVSLFTSVCMYGLPFLVSCTKCDSSLPSSVCPTTGRTGNFKRFNCPDGYYNDLASLLFSTNDDAVRNIFSTNTPKEFHAFPLLIYFGLYCILGLFTFGIAVPSGLFLPIILMGSAYGRLLGLAMGGYTNIDQGLFAVLGAASLMAGSMRMTVSLCVIFLELTNNLLLLPITMLVLLIAKSVGDCFNKSIYEIILELKGLPFLDANPEPWMRNVTVGELADVKPPLVSLRGVEKVSRIVDVLKNTTYNGFPVIDDDAVTPSGQSTRELHGIILRAHIVAVLKKKWFLKEPKRTEEWQVREKFTWAELAERDTNFEQVAISKHEMEMYVDLHPFTNRTPYTVIEDMSAAKAMVLFRQVALRHMLIVPKYQGDGIYPVIGILTRQDLRAHNILSVFPHLAKSKAREKQK</sequence>
<keyword evidence="5" id="KW-0677">Repeat</keyword>
<dbReference type="InterPro" id="IPR001807">
    <property type="entry name" value="ClC"/>
</dbReference>
<dbReference type="CDD" id="cd03685">
    <property type="entry name" value="ClC_6_like"/>
    <property type="match status" value="1"/>
</dbReference>
<comment type="caution">
    <text evidence="14">Lacks conserved residue(s) required for the propagation of feature annotation.</text>
</comment>
<dbReference type="PRINTS" id="PR00762">
    <property type="entry name" value="CLCHANNEL"/>
</dbReference>
<feature type="transmembrane region" description="Helical" evidence="14">
    <location>
        <begin position="288"/>
        <end position="307"/>
    </location>
</feature>
<dbReference type="SUPFAM" id="SSF54631">
    <property type="entry name" value="CBS-domain pair"/>
    <property type="match status" value="1"/>
</dbReference>
<dbReference type="InterPro" id="IPR000644">
    <property type="entry name" value="CBS_dom"/>
</dbReference>
<evidence type="ECO:0000256" key="9">
    <source>
        <dbReference type="ARBA" id="ARBA00023122"/>
    </source>
</evidence>
<dbReference type="OrthoDB" id="428525at2759"/>
<comment type="similarity">
    <text evidence="2 14">Belongs to the chloride channel (TC 2.A.49) family.</text>
</comment>
<keyword evidence="9 13" id="KW-0129">CBS domain</keyword>
<evidence type="ECO:0000256" key="8">
    <source>
        <dbReference type="ARBA" id="ARBA00023065"/>
    </source>
</evidence>
<dbReference type="PANTHER" id="PTHR11689">
    <property type="entry name" value="CHLORIDE CHANNEL PROTEIN CLC FAMILY MEMBER"/>
    <property type="match status" value="1"/>
</dbReference>
<dbReference type="Gene3D" id="1.10.3080.10">
    <property type="entry name" value="Clc chloride channel"/>
    <property type="match status" value="1"/>
</dbReference>
<name>A0A9Q1KVF8_9CARY</name>
<protein>
    <recommendedName>
        <fullName evidence="14">Chloride channel protein</fullName>
    </recommendedName>
</protein>
<keyword evidence="3 14" id="KW-0813">Transport</keyword>
<feature type="transmembrane region" description="Helical" evidence="14">
    <location>
        <begin position="463"/>
        <end position="483"/>
    </location>
</feature>
<evidence type="ECO:0000313" key="17">
    <source>
        <dbReference type="Proteomes" id="UP001153076"/>
    </source>
</evidence>
<evidence type="ECO:0000256" key="6">
    <source>
        <dbReference type="ARBA" id="ARBA00022882"/>
    </source>
</evidence>
<keyword evidence="4 14" id="KW-0812">Transmembrane</keyword>
<keyword evidence="8 14" id="KW-0406">Ion transport</keyword>
<keyword evidence="6" id="KW-0407">Ion channel</keyword>
<comment type="caution">
    <text evidence="16">The sequence shown here is derived from an EMBL/GenBank/DDBJ whole genome shotgun (WGS) entry which is preliminary data.</text>
</comment>
<organism evidence="16 17">
    <name type="scientific">Carnegiea gigantea</name>
    <dbReference type="NCBI Taxonomy" id="171969"/>
    <lineage>
        <taxon>Eukaryota</taxon>
        <taxon>Viridiplantae</taxon>
        <taxon>Streptophyta</taxon>
        <taxon>Embryophyta</taxon>
        <taxon>Tracheophyta</taxon>
        <taxon>Spermatophyta</taxon>
        <taxon>Magnoliopsida</taxon>
        <taxon>eudicotyledons</taxon>
        <taxon>Gunneridae</taxon>
        <taxon>Pentapetalae</taxon>
        <taxon>Caryophyllales</taxon>
        <taxon>Cactineae</taxon>
        <taxon>Cactaceae</taxon>
        <taxon>Cactoideae</taxon>
        <taxon>Echinocereeae</taxon>
        <taxon>Carnegiea</taxon>
    </lineage>
</organism>
<dbReference type="Pfam" id="PF00654">
    <property type="entry name" value="Voltage_CLC"/>
    <property type="match status" value="1"/>
</dbReference>
<dbReference type="FunFam" id="1.10.3080.10:FF:000004">
    <property type="entry name" value="Chloride channel ClC3"/>
    <property type="match status" value="1"/>
</dbReference>
<feature type="transmembrane region" description="Helical" evidence="14">
    <location>
        <begin position="549"/>
        <end position="566"/>
    </location>
</feature>
<evidence type="ECO:0000256" key="10">
    <source>
        <dbReference type="ARBA" id="ARBA00023136"/>
    </source>
</evidence>
<evidence type="ECO:0000256" key="7">
    <source>
        <dbReference type="ARBA" id="ARBA00022989"/>
    </source>
</evidence>
<feature type="transmembrane region" description="Helical" evidence="14">
    <location>
        <begin position="252"/>
        <end position="276"/>
    </location>
</feature>
<keyword evidence="10 14" id="KW-0472">Membrane</keyword>
<evidence type="ECO:0000313" key="16">
    <source>
        <dbReference type="EMBL" id="KAJ8449526.1"/>
    </source>
</evidence>
<dbReference type="InterPro" id="IPR002251">
    <property type="entry name" value="Cl_channel_pln"/>
</dbReference>
<feature type="domain" description="CBS" evidence="15">
    <location>
        <begin position="717"/>
        <end position="783"/>
    </location>
</feature>
<evidence type="ECO:0000256" key="12">
    <source>
        <dbReference type="ARBA" id="ARBA00023214"/>
    </source>
</evidence>
<evidence type="ECO:0000256" key="2">
    <source>
        <dbReference type="ARBA" id="ARBA00009476"/>
    </source>
</evidence>
<keyword evidence="11" id="KW-0869">Chloride channel</keyword>
<dbReference type="InterPro" id="IPR051280">
    <property type="entry name" value="Cl-channel/antiporter"/>
</dbReference>
<dbReference type="PANTHER" id="PTHR11689:SF67">
    <property type="entry name" value="CHLORIDE CHANNEL PROTEIN CLC-A"/>
    <property type="match status" value="1"/>
</dbReference>
<dbReference type="EMBL" id="JAKOGI010000020">
    <property type="protein sequence ID" value="KAJ8449526.1"/>
    <property type="molecule type" value="Genomic_DNA"/>
</dbReference>
<evidence type="ECO:0000256" key="13">
    <source>
        <dbReference type="PROSITE-ProRule" id="PRU00703"/>
    </source>
</evidence>
<gene>
    <name evidence="16" type="ORF">Cgig2_005548</name>
</gene>
<dbReference type="GO" id="GO:0009671">
    <property type="term" value="F:nitrate:proton symporter activity"/>
    <property type="evidence" value="ECO:0007669"/>
    <property type="project" value="TreeGrafter"/>
</dbReference>
<dbReference type="GO" id="GO:0009705">
    <property type="term" value="C:plant-type vacuole membrane"/>
    <property type="evidence" value="ECO:0007669"/>
    <property type="project" value="TreeGrafter"/>
</dbReference>
<dbReference type="SUPFAM" id="SSF81340">
    <property type="entry name" value="Clc chloride channel"/>
    <property type="match status" value="1"/>
</dbReference>
<feature type="transmembrane region" description="Helical" evidence="14">
    <location>
        <begin position="340"/>
        <end position="360"/>
    </location>
</feature>
<dbReference type="InterPro" id="IPR046342">
    <property type="entry name" value="CBS_dom_sf"/>
</dbReference>
<reference evidence="16" key="1">
    <citation type="submission" date="2022-04" db="EMBL/GenBank/DDBJ databases">
        <title>Carnegiea gigantea Genome sequencing and assembly v2.</title>
        <authorList>
            <person name="Copetti D."/>
            <person name="Sanderson M.J."/>
            <person name="Burquez A."/>
            <person name="Wojciechowski M.F."/>
        </authorList>
    </citation>
    <scope>NUCLEOTIDE SEQUENCE</scope>
    <source>
        <strain evidence="16">SGP5-SGP5p</strain>
        <tissue evidence="16">Aerial part</tissue>
    </source>
</reference>
<dbReference type="SMART" id="SM00116">
    <property type="entry name" value="CBS"/>
    <property type="match status" value="2"/>
</dbReference>
<evidence type="ECO:0000256" key="14">
    <source>
        <dbReference type="RuleBase" id="RU361221"/>
    </source>
</evidence>
<evidence type="ECO:0000259" key="15">
    <source>
        <dbReference type="PROSITE" id="PS51371"/>
    </source>
</evidence>
<dbReference type="Proteomes" id="UP001153076">
    <property type="component" value="Unassembled WGS sequence"/>
</dbReference>
<evidence type="ECO:0000256" key="11">
    <source>
        <dbReference type="ARBA" id="ARBA00023173"/>
    </source>
</evidence>
<evidence type="ECO:0000256" key="1">
    <source>
        <dbReference type="ARBA" id="ARBA00004141"/>
    </source>
</evidence>
<feature type="transmembrane region" description="Helical" evidence="14">
    <location>
        <begin position="380"/>
        <end position="401"/>
    </location>
</feature>
<dbReference type="PROSITE" id="PS51371">
    <property type="entry name" value="CBS"/>
    <property type="match status" value="1"/>
</dbReference>
<dbReference type="PRINTS" id="PR01120">
    <property type="entry name" value="CLCHANNELPLT"/>
</dbReference>
<keyword evidence="17" id="KW-1185">Reference proteome</keyword>
<accession>A0A9Q1KVF8</accession>
<dbReference type="GO" id="GO:0005247">
    <property type="term" value="F:voltage-gated chloride channel activity"/>
    <property type="evidence" value="ECO:0007669"/>
    <property type="project" value="InterPro"/>
</dbReference>
<dbReference type="GO" id="GO:0034707">
    <property type="term" value="C:chloride channel complex"/>
    <property type="evidence" value="ECO:0007669"/>
    <property type="project" value="UniProtKB-KW"/>
</dbReference>
<proteinExistence type="inferred from homology"/>
<evidence type="ECO:0000256" key="3">
    <source>
        <dbReference type="ARBA" id="ARBA00022448"/>
    </source>
</evidence>
<dbReference type="InterPro" id="IPR014743">
    <property type="entry name" value="Cl-channel_core"/>
</dbReference>
<dbReference type="Pfam" id="PF00571">
    <property type="entry name" value="CBS"/>
    <property type="match status" value="1"/>
</dbReference>
<keyword evidence="6" id="KW-0851">Voltage-gated channel</keyword>
<feature type="transmembrane region" description="Helical" evidence="14">
    <location>
        <begin position="98"/>
        <end position="117"/>
    </location>
</feature>
<dbReference type="AlphaFoldDB" id="A0A9Q1KVF8"/>
<comment type="subcellular location">
    <subcellularLocation>
        <location evidence="1 14">Membrane</location>
        <topology evidence="1 14">Multi-pass membrane protein</topology>
    </subcellularLocation>
</comment>
<feature type="transmembrane region" description="Helical" evidence="14">
    <location>
        <begin position="137"/>
        <end position="166"/>
    </location>
</feature>
<evidence type="ECO:0000256" key="5">
    <source>
        <dbReference type="ARBA" id="ARBA00022737"/>
    </source>
</evidence>
<evidence type="ECO:0000256" key="4">
    <source>
        <dbReference type="ARBA" id="ARBA00022692"/>
    </source>
</evidence>